<dbReference type="CDD" id="cd00067">
    <property type="entry name" value="GAL4"/>
    <property type="match status" value="1"/>
</dbReference>
<evidence type="ECO:0000256" key="1">
    <source>
        <dbReference type="ARBA" id="ARBA00023242"/>
    </source>
</evidence>
<dbReference type="InterPro" id="IPR053181">
    <property type="entry name" value="EcdB-like_regulator"/>
</dbReference>
<evidence type="ECO:0000259" key="3">
    <source>
        <dbReference type="PROSITE" id="PS50048"/>
    </source>
</evidence>
<feature type="domain" description="Zn(2)-C6 fungal-type" evidence="3">
    <location>
        <begin position="71"/>
        <end position="101"/>
    </location>
</feature>
<dbReference type="InterPro" id="IPR001138">
    <property type="entry name" value="Zn2Cys6_DnaBD"/>
</dbReference>
<feature type="compositionally biased region" description="Gly residues" evidence="2">
    <location>
        <begin position="1"/>
        <end position="11"/>
    </location>
</feature>
<dbReference type="EMBL" id="JBBBZM010000138">
    <property type="protein sequence ID" value="KAL0633080.1"/>
    <property type="molecule type" value="Genomic_DNA"/>
</dbReference>
<proteinExistence type="predicted"/>
<comment type="caution">
    <text evidence="4">The sequence shown here is derived from an EMBL/GenBank/DDBJ whole genome shotgun (WGS) entry which is preliminary data.</text>
</comment>
<evidence type="ECO:0000256" key="2">
    <source>
        <dbReference type="SAM" id="MobiDB-lite"/>
    </source>
</evidence>
<feature type="region of interest" description="Disordered" evidence="2">
    <location>
        <begin position="783"/>
        <end position="807"/>
    </location>
</feature>
<feature type="compositionally biased region" description="Low complexity" evidence="2">
    <location>
        <begin position="182"/>
        <end position="195"/>
    </location>
</feature>
<dbReference type="PROSITE" id="PS00463">
    <property type="entry name" value="ZN2_CY6_FUNGAL_1"/>
    <property type="match status" value="1"/>
</dbReference>
<dbReference type="PROSITE" id="PS50048">
    <property type="entry name" value="ZN2_CY6_FUNGAL_2"/>
    <property type="match status" value="1"/>
</dbReference>
<dbReference type="PANTHER" id="PTHR47785">
    <property type="entry name" value="ZN(II)2CYS6 TRANSCRIPTION FACTOR (EUROFUNG)-RELATED-RELATED"/>
    <property type="match status" value="1"/>
</dbReference>
<organism evidence="4 5">
    <name type="scientific">Discina gigas</name>
    <dbReference type="NCBI Taxonomy" id="1032678"/>
    <lineage>
        <taxon>Eukaryota</taxon>
        <taxon>Fungi</taxon>
        <taxon>Dikarya</taxon>
        <taxon>Ascomycota</taxon>
        <taxon>Pezizomycotina</taxon>
        <taxon>Pezizomycetes</taxon>
        <taxon>Pezizales</taxon>
        <taxon>Discinaceae</taxon>
        <taxon>Discina</taxon>
    </lineage>
</organism>
<dbReference type="PANTHER" id="PTHR47785:SF4">
    <property type="entry name" value="ZN(II)2CYS6 TRANSCRIPTION FACTOR (EUROFUNG)"/>
    <property type="match status" value="1"/>
</dbReference>
<dbReference type="SUPFAM" id="SSF57701">
    <property type="entry name" value="Zn2/Cys6 DNA-binding domain"/>
    <property type="match status" value="1"/>
</dbReference>
<dbReference type="Pfam" id="PF00172">
    <property type="entry name" value="Zn_clus"/>
    <property type="match status" value="1"/>
</dbReference>
<feature type="region of interest" description="Disordered" evidence="2">
    <location>
        <begin position="494"/>
        <end position="522"/>
    </location>
</feature>
<feature type="region of interest" description="Disordered" evidence="2">
    <location>
        <begin position="134"/>
        <end position="201"/>
    </location>
</feature>
<sequence>MTSGGFPGGQVGLMNQHMSGAPSVGGQHMNGGTSPVTTPTSAGGMMANGLQGMSVVTTYPPRRKAIRAAQACDACRARKAKCDEGRPSCGFCKESQIPCVYREVPPPKQDRTLLQILERLGRVENLLDTISSSGRTYEVSRPSDTATTAVRKDVSTATEQTQTPGQAVHQSPPFYRPSPGPTTQSATSAASNQNSHIQPTNNTPAEVLLEEDEQLAIPFQHTTAAHKLMWWPGIRKLIDAEFLANDAYVVEEEEKRGPLRVHGRGEGIDTTESWLEDMDEGDTGYVWDSGIRIDEGLDDSWGISEDTPMEDGMIDGMGYQRAHRQTSGHSEGSGLTTGGGLRMDRQTILRLLNSYLSNIHILHPVLDRSTITKMTFMFAERVASPPQTASPTTPYATTPGPVGLGLGVDGENGGMQSPNLHRRGSSASVKRKRSVPGSLGSMQQGQMQSMNSQAGSHPVPQRIPKTIHSALVLLVLALGAVCLHRKPVPGALQPTPISPTFRNSTPSFKTSTPPFSASTPPYHSYSQHSYSVRQKGRELRNIDVIPGLAYFGKAMEIIGVLMGGNELENVQVCLLAGLYWGQLGRVLDSWKWISYACMGCQILVRMRLQSEKDKLRKDLILRAFWSCLQLESDVLAELDLPPSGISRLEDAMPLPSCIAQPAYDAETKEDDPLMWMYYLAQIALRKLLNRAHTTLYNKDKGRFDSPRSLVIAKELDYQLEQWKLHLPEPLRWDEPDAPSSDINAARLRAKYFGARYIIHRPFIYHVIHASGVSSGTIFSSLSPGSDMSQHGSPAATTPNHSLSARRTSTAGEEIASASLEVSCRKCLDSAVQSTTAFHAFSPEDNRPIITNVFGTAHAQFGNLLVLQAAYQSPALKNMIAPQVLCDLITKTIRWLQTLAPISSALRKDAQILENAASKLDYSLQGRLSHY</sequence>
<accession>A0ABR3GAY0</accession>
<evidence type="ECO:0000313" key="4">
    <source>
        <dbReference type="EMBL" id="KAL0633080.1"/>
    </source>
</evidence>
<feature type="compositionally biased region" description="Basic residues" evidence="2">
    <location>
        <begin position="420"/>
        <end position="434"/>
    </location>
</feature>
<feature type="compositionally biased region" description="Polar residues" evidence="2">
    <location>
        <begin position="155"/>
        <end position="169"/>
    </location>
</feature>
<feature type="region of interest" description="Disordered" evidence="2">
    <location>
        <begin position="1"/>
        <end position="28"/>
    </location>
</feature>
<dbReference type="Gene3D" id="4.10.240.10">
    <property type="entry name" value="Zn(2)-C6 fungal-type DNA-binding domain"/>
    <property type="match status" value="1"/>
</dbReference>
<keyword evidence="1" id="KW-0539">Nucleus</keyword>
<protein>
    <recommendedName>
        <fullName evidence="3">Zn(2)-C6 fungal-type domain-containing protein</fullName>
    </recommendedName>
</protein>
<keyword evidence="5" id="KW-1185">Reference proteome</keyword>
<dbReference type="InterPro" id="IPR036864">
    <property type="entry name" value="Zn2-C6_fun-type_DNA-bd_sf"/>
</dbReference>
<feature type="compositionally biased region" description="Low complexity" evidence="2">
    <location>
        <begin position="504"/>
        <end position="522"/>
    </location>
</feature>
<dbReference type="SMART" id="SM00066">
    <property type="entry name" value="GAL4"/>
    <property type="match status" value="1"/>
</dbReference>
<dbReference type="Proteomes" id="UP001447188">
    <property type="component" value="Unassembled WGS sequence"/>
</dbReference>
<reference evidence="4 5" key="1">
    <citation type="submission" date="2024-02" db="EMBL/GenBank/DDBJ databases">
        <title>Discinaceae phylogenomics.</title>
        <authorList>
            <person name="Dirks A.C."/>
            <person name="James T.Y."/>
        </authorList>
    </citation>
    <scope>NUCLEOTIDE SEQUENCE [LARGE SCALE GENOMIC DNA]</scope>
    <source>
        <strain evidence="4 5">ACD0624</strain>
    </source>
</reference>
<feature type="region of interest" description="Disordered" evidence="2">
    <location>
        <begin position="411"/>
        <end position="445"/>
    </location>
</feature>
<gene>
    <name evidence="4" type="ORF">Q9L58_008036</name>
</gene>
<dbReference type="CDD" id="cd12148">
    <property type="entry name" value="fungal_TF_MHR"/>
    <property type="match status" value="1"/>
</dbReference>
<evidence type="ECO:0000313" key="5">
    <source>
        <dbReference type="Proteomes" id="UP001447188"/>
    </source>
</evidence>
<name>A0ABR3GAY0_9PEZI</name>